<proteinExistence type="predicted"/>
<dbReference type="Proteomes" id="UP000802098">
    <property type="component" value="Unassembled WGS sequence"/>
</dbReference>
<dbReference type="InterPro" id="IPR000182">
    <property type="entry name" value="GNAT_dom"/>
</dbReference>
<dbReference type="Gene3D" id="3.40.630.30">
    <property type="match status" value="1"/>
</dbReference>
<dbReference type="NCBIfam" id="TIGR01686">
    <property type="entry name" value="FkbH"/>
    <property type="match status" value="1"/>
</dbReference>
<comment type="caution">
    <text evidence="2">The sequence shown here is derived from an EMBL/GenBank/DDBJ whole genome shotgun (WGS) entry which is preliminary data.</text>
</comment>
<dbReference type="InterPro" id="IPR010037">
    <property type="entry name" value="FkbH_domain"/>
</dbReference>
<accession>A0ABX0I1F2</accession>
<dbReference type="InterPro" id="IPR036514">
    <property type="entry name" value="SGNH_hydro_sf"/>
</dbReference>
<dbReference type="InterPro" id="IPR010033">
    <property type="entry name" value="HAD_SF_ppase_IIIC"/>
</dbReference>
<dbReference type="PROSITE" id="PS51186">
    <property type="entry name" value="GNAT"/>
    <property type="match status" value="1"/>
</dbReference>
<dbReference type="Gene3D" id="3.40.50.1000">
    <property type="entry name" value="HAD superfamily/HAD-like"/>
    <property type="match status" value="1"/>
</dbReference>
<dbReference type="InterPro" id="IPR016181">
    <property type="entry name" value="Acyl_CoA_acyltransferase"/>
</dbReference>
<organism evidence="2 3">
    <name type="scientific">Rubrivivax benzoatilyticus</name>
    <dbReference type="NCBI Taxonomy" id="316997"/>
    <lineage>
        <taxon>Bacteria</taxon>
        <taxon>Pseudomonadati</taxon>
        <taxon>Pseudomonadota</taxon>
        <taxon>Betaproteobacteria</taxon>
        <taxon>Burkholderiales</taxon>
        <taxon>Sphaerotilaceae</taxon>
        <taxon>Rubrivivax</taxon>
    </lineage>
</organism>
<name>A0ABX0I1F2_9BURK</name>
<dbReference type="NCBIfam" id="TIGR01681">
    <property type="entry name" value="HAD-SF-IIIC"/>
    <property type="match status" value="1"/>
</dbReference>
<sequence length="592" mass="66181">MSDAAAFIELLRTPGTTLARTIAAVDGLERLEPARRVTRIGISSNVSADLLALFLRKHALLAGARAELQVGHHDDALGDVERFVQAGVEHMVLLPFFDNLLPAFERQIELLEPEAIDAREADLRARLRLVFEKAGRLKRLYACSFVRCTPAVDTGAPDAVARVLDRFNDMLRHEAAAFANVRVIDAGAVVQRIGTAAAFDMRFYLRSTAPFATPFLDELARRIVAAARGFDAHFYKALVLDCDNTLWGGIVGEDQLDGIRLDPHHYPGRVFWQAQQTFRALERQGVLLCLCSKNNAADVDEVLDRHPFAVLRREHIAARRVDWTDKVSNLQSIARELNIGLDSMVFVDDSDFECSAVRSALPELRVMQVPKSLTDYPRLLDELRELFLAGGVTAESRSKTAQYRQREQAEAARADFETHEQYLASLDLQVRISRDDVASVARISELTLKSNQFNLTTPRLSPAQVRERIDSPASTVYALEVGDRFGNAGLTGVVLVSWEAETARIEAFLMSCRVIGRGIEFSIWPALADDARRRGCRFIAAEYRPSAKNAQVADFYDRLGLTRVGEDDGTRRYRAELDRFNPSPIDWIKVCP</sequence>
<dbReference type="InterPro" id="IPR023214">
    <property type="entry name" value="HAD_sf"/>
</dbReference>
<protein>
    <submittedName>
        <fullName evidence="2">HAD-IIIC family phosphatase</fullName>
    </submittedName>
</protein>
<evidence type="ECO:0000313" key="3">
    <source>
        <dbReference type="Proteomes" id="UP000802098"/>
    </source>
</evidence>
<dbReference type="Gene3D" id="3.40.50.1110">
    <property type="entry name" value="SGNH hydrolase"/>
    <property type="match status" value="1"/>
</dbReference>
<evidence type="ECO:0000259" key="1">
    <source>
        <dbReference type="PROSITE" id="PS51186"/>
    </source>
</evidence>
<dbReference type="SUPFAM" id="SSF56784">
    <property type="entry name" value="HAD-like"/>
    <property type="match status" value="1"/>
</dbReference>
<gene>
    <name evidence="2" type="ORF">G7087_16090</name>
</gene>
<dbReference type="RefSeq" id="WP_009857955.1">
    <property type="nucleotide sequence ID" value="NZ_JAAOCD010000009.1"/>
</dbReference>
<dbReference type="EMBL" id="JAAOCD010000009">
    <property type="protein sequence ID" value="NHK99904.1"/>
    <property type="molecule type" value="Genomic_DNA"/>
</dbReference>
<feature type="domain" description="N-acetyltransferase" evidence="1">
    <location>
        <begin position="430"/>
        <end position="578"/>
    </location>
</feature>
<keyword evidence="3" id="KW-1185">Reference proteome</keyword>
<evidence type="ECO:0000313" key="2">
    <source>
        <dbReference type="EMBL" id="NHK99904.1"/>
    </source>
</evidence>
<dbReference type="InterPro" id="IPR036412">
    <property type="entry name" value="HAD-like_sf"/>
</dbReference>
<reference evidence="2 3" key="1">
    <citation type="submission" date="2020-03" db="EMBL/GenBank/DDBJ databases">
        <title>Rubrivivax benzoatilyticus JA2 (sequenced after 10 years sub-culturing).</title>
        <authorList>
            <person name="Gupta D."/>
            <person name="Chintalapati S."/>
            <person name="Chintalapati V.R."/>
        </authorList>
    </citation>
    <scope>NUCLEOTIDE SEQUENCE [LARGE SCALE GENOMIC DNA]</scope>
    <source>
        <strain evidence="2 3">JA2-Mal</strain>
    </source>
</reference>
<dbReference type="SUPFAM" id="SSF55729">
    <property type="entry name" value="Acyl-CoA N-acyltransferases (Nat)"/>
    <property type="match status" value="1"/>
</dbReference>